<dbReference type="InterPro" id="IPR039424">
    <property type="entry name" value="SBP_5"/>
</dbReference>
<protein>
    <submittedName>
        <fullName evidence="5">ABC transporter substrate-binding protein</fullName>
    </submittedName>
</protein>
<dbReference type="Pfam" id="PF00496">
    <property type="entry name" value="SBP_bac_5"/>
    <property type="match status" value="1"/>
</dbReference>
<evidence type="ECO:0000313" key="6">
    <source>
        <dbReference type="Proteomes" id="UP000830115"/>
    </source>
</evidence>
<dbReference type="RefSeq" id="WP_248861463.1">
    <property type="nucleotide sequence ID" value="NZ_CP086322.1"/>
</dbReference>
<keyword evidence="2" id="KW-0813">Transport</keyword>
<dbReference type="Gene3D" id="3.10.105.10">
    <property type="entry name" value="Dipeptide-binding Protein, Domain 3"/>
    <property type="match status" value="1"/>
</dbReference>
<name>A0ABY4M2Y5_9ACTN</name>
<evidence type="ECO:0000256" key="1">
    <source>
        <dbReference type="ARBA" id="ARBA00005695"/>
    </source>
</evidence>
<evidence type="ECO:0000256" key="3">
    <source>
        <dbReference type="ARBA" id="ARBA00022729"/>
    </source>
</evidence>
<evidence type="ECO:0000259" key="4">
    <source>
        <dbReference type="Pfam" id="PF00496"/>
    </source>
</evidence>
<reference evidence="5" key="1">
    <citation type="submission" date="2021-10" db="EMBL/GenBank/DDBJ databases">
        <title>Streptomyces nigrumlapis sp.nov.,an antimicrobial producing actinobacterium isolated from Black Gobi rocks.</title>
        <authorList>
            <person name="Wen Y."/>
            <person name="Zhang W."/>
            <person name="Liu X.G."/>
        </authorList>
    </citation>
    <scope>NUCLEOTIDE SEQUENCE</scope>
    <source>
        <strain evidence="5">ST13-2-2</strain>
    </source>
</reference>
<gene>
    <name evidence="5" type="ORF">K9S39_01250</name>
</gene>
<dbReference type="SUPFAM" id="SSF53850">
    <property type="entry name" value="Periplasmic binding protein-like II"/>
    <property type="match status" value="1"/>
</dbReference>
<dbReference type="CDD" id="cd08503">
    <property type="entry name" value="PBP2_NikA_DppA_OppA_like_17"/>
    <property type="match status" value="1"/>
</dbReference>
<accession>A0ABY4M2Y5</accession>
<dbReference type="InterPro" id="IPR000914">
    <property type="entry name" value="SBP_5_dom"/>
</dbReference>
<keyword evidence="6" id="KW-1185">Reference proteome</keyword>
<dbReference type="Gene3D" id="3.40.190.10">
    <property type="entry name" value="Periplasmic binding protein-like II"/>
    <property type="match status" value="1"/>
</dbReference>
<evidence type="ECO:0000313" key="5">
    <source>
        <dbReference type="EMBL" id="UQA90700.1"/>
    </source>
</evidence>
<dbReference type="InterPro" id="IPR030678">
    <property type="entry name" value="Peptide/Ni-bd"/>
</dbReference>
<dbReference type="Gene3D" id="3.90.76.10">
    <property type="entry name" value="Dipeptide-binding Protein, Domain 1"/>
    <property type="match status" value="1"/>
</dbReference>
<feature type="domain" description="Solute-binding protein family 5" evidence="4">
    <location>
        <begin position="115"/>
        <end position="456"/>
    </location>
</feature>
<sequence length="547" mass="60281">MFGPARARLALPSSLAHSPAPQTGRQIDRRAFLHGLAVASSGLVLGGGLTACTSGQSSPTGAGEPRRGGRLRAVVSGASSSDDTLHPFVAGSWGAGIVMKNLFDKLCAYKDDLTVTNRLAESIEPNSDGSLWTVRLRDGVEWHDGKPLSADDLMYSVRYLLDPKSSFTGAKDLAMVDVDGLRKVDRRTVAVPMRRPIADLPSLLAGWYVYVIQDGTTAFDNDHPPVGTGPFRFDRWSPGDRVRLTRNDSYWESGRPYLDELEIIFITKADTRLNALLGGDADVAHELAWAQAAAQERTGRVQVVTSPVGRMQSFNMMVDQKPFTDPHVREALKLAVDRQEIVDTAYSGYADVGNDLYGLGAPLYNDDLPQRRYDPDKAKSLLRKAGKERLTVTLHTSDVTPGMLEAATLYAEQAKRAGITIKLEKSPADSYWSEVWAKKPFAQSGWGNYALDWFYGQTLLSTSDSNETGWRRRDWDKRFFAARATMDPGLRAQRYADLQQELWQDGGYIIHSFVKWIDGAHHKVGGVRGAPPASDGWGSYRDVWLGA</sequence>
<evidence type="ECO:0000256" key="2">
    <source>
        <dbReference type="ARBA" id="ARBA00022448"/>
    </source>
</evidence>
<dbReference type="Proteomes" id="UP000830115">
    <property type="component" value="Chromosome"/>
</dbReference>
<keyword evidence="3" id="KW-0732">Signal</keyword>
<dbReference type="EMBL" id="CP086322">
    <property type="protein sequence ID" value="UQA90700.1"/>
    <property type="molecule type" value="Genomic_DNA"/>
</dbReference>
<dbReference type="PIRSF" id="PIRSF002741">
    <property type="entry name" value="MppA"/>
    <property type="match status" value="1"/>
</dbReference>
<comment type="similarity">
    <text evidence="1">Belongs to the bacterial solute-binding protein 5 family.</text>
</comment>
<dbReference type="PANTHER" id="PTHR30290">
    <property type="entry name" value="PERIPLASMIC BINDING COMPONENT OF ABC TRANSPORTER"/>
    <property type="match status" value="1"/>
</dbReference>
<dbReference type="PANTHER" id="PTHR30290:SF9">
    <property type="entry name" value="OLIGOPEPTIDE-BINDING PROTEIN APPA"/>
    <property type="match status" value="1"/>
</dbReference>
<organism evidence="5 6">
    <name type="scientific">Streptomyces halobius</name>
    <dbReference type="NCBI Taxonomy" id="2879846"/>
    <lineage>
        <taxon>Bacteria</taxon>
        <taxon>Bacillati</taxon>
        <taxon>Actinomycetota</taxon>
        <taxon>Actinomycetes</taxon>
        <taxon>Kitasatosporales</taxon>
        <taxon>Streptomycetaceae</taxon>
        <taxon>Streptomyces</taxon>
    </lineage>
</organism>
<proteinExistence type="inferred from homology"/>